<dbReference type="EMBL" id="KE721492">
    <property type="protein sequence ID" value="ERF68858.1"/>
    <property type="molecule type" value="Genomic_DNA"/>
</dbReference>
<dbReference type="OrthoDB" id="20273at2759"/>
<dbReference type="GO" id="GO:0004577">
    <property type="term" value="F:N-acetylglucosaminyldiphosphodolichol N-acetylglucosaminyltransferase activity"/>
    <property type="evidence" value="ECO:0007669"/>
    <property type="project" value="UniProtKB-EC"/>
</dbReference>
<dbReference type="GO" id="GO:0043541">
    <property type="term" value="C:UDP-N-acetylglucosamine transferase complex"/>
    <property type="evidence" value="ECO:0007669"/>
    <property type="project" value="TreeGrafter"/>
</dbReference>
<protein>
    <recommendedName>
        <fullName evidence="3 7">UDP-N-acetylglucosamine transferase subunit ALG13</fullName>
        <ecNumber evidence="2 7">2.4.1.141</ecNumber>
    </recommendedName>
    <alternativeName>
        <fullName evidence="5 7">Asparagine-linked glycosylation protein 13</fullName>
    </alternativeName>
</protein>
<accession>U1GA17</accession>
<comment type="similarity">
    <text evidence="7">Belongs to the glycosyltransferase 28 family.</text>
</comment>
<dbReference type="RefSeq" id="XP_007805476.1">
    <property type="nucleotide sequence ID" value="XM_007807285.1"/>
</dbReference>
<evidence type="ECO:0000256" key="3">
    <source>
        <dbReference type="ARBA" id="ARBA00017468"/>
    </source>
</evidence>
<dbReference type="AlphaFoldDB" id="U1GA17"/>
<feature type="region of interest" description="Disordered" evidence="8">
    <location>
        <begin position="179"/>
        <end position="211"/>
    </location>
</feature>
<evidence type="ECO:0000256" key="7">
    <source>
        <dbReference type="RuleBase" id="RU362128"/>
    </source>
</evidence>
<dbReference type="InterPro" id="IPR007235">
    <property type="entry name" value="Glyco_trans_28_C"/>
</dbReference>
<keyword evidence="7" id="KW-0808">Transferase</keyword>
<sequence length="211" mass="23069">MTEASTINYEATKKPSKVCFVTIGATASFDKLLRAVLDSSFLEALCKAEYTELLVQYGKEKGKAICETFISREHDNVKRTCGINIAGFDFNTNGLGEQMRKAKGGPENSSKEGLVISHAGSGTILDALRIGVPLVVVPNTELLHNHQVELAEELAKQEYVVHGNLNDLAVAISEAEKLRERKSQWPPPNSGDESYKRGLAGVMDDEMGWVD</sequence>
<dbReference type="Proteomes" id="UP000019373">
    <property type="component" value="Unassembled WGS sequence"/>
</dbReference>
<dbReference type="HOGENOM" id="CLU_085408_2_1_1"/>
<comment type="catalytic activity">
    <reaction evidence="6">
        <text>an N-acetyl-alpha-D-glucosaminyl-diphospho-di-trans,poly-cis-dolichol + UDP-N-acetyl-alpha-D-glucosamine = an N,N'-diacetylchitobiosyl-diphospho-di-trans,poly-cis-dolichol + UDP + H(+)</text>
        <dbReference type="Rhea" id="RHEA:23380"/>
        <dbReference type="Rhea" id="RHEA-COMP:19507"/>
        <dbReference type="Rhea" id="RHEA-COMP:19510"/>
        <dbReference type="ChEBI" id="CHEBI:15378"/>
        <dbReference type="ChEBI" id="CHEBI:57269"/>
        <dbReference type="ChEBI" id="CHEBI:57705"/>
        <dbReference type="ChEBI" id="CHEBI:58223"/>
        <dbReference type="ChEBI" id="CHEBI:58427"/>
        <dbReference type="EC" id="2.4.1.141"/>
    </reaction>
</comment>
<evidence type="ECO:0000256" key="4">
    <source>
        <dbReference type="ARBA" id="ARBA00024804"/>
    </source>
</evidence>
<dbReference type="GO" id="GO:0006488">
    <property type="term" value="P:dolichol-linked oligosaccharide biosynthetic process"/>
    <property type="evidence" value="ECO:0007669"/>
    <property type="project" value="TreeGrafter"/>
</dbReference>
<evidence type="ECO:0000256" key="6">
    <source>
        <dbReference type="ARBA" id="ARBA00048184"/>
    </source>
</evidence>
<comment type="function">
    <text evidence="4 7">Involved in protein N-glycosylation. Essential for the second step of the dolichol-linked oligosaccharide pathway.</text>
</comment>
<dbReference type="PANTHER" id="PTHR47043">
    <property type="entry name" value="UDP-N-ACETYLGLUCOSAMINE TRANSFERASE SUBUNIT ALG13"/>
    <property type="match status" value="1"/>
</dbReference>
<keyword evidence="7" id="KW-0328">Glycosyltransferase</keyword>
<gene>
    <name evidence="7" type="primary">ALG13</name>
    <name evidence="10" type="ORF">EPUS_04510</name>
</gene>
<reference evidence="11" key="1">
    <citation type="journal article" date="2014" name="BMC Genomics">
        <title>Genome characteristics reveal the impact of lichenization on lichen-forming fungus Endocarpon pusillum Hedwig (Verrucariales, Ascomycota).</title>
        <authorList>
            <person name="Wang Y.-Y."/>
            <person name="Liu B."/>
            <person name="Zhang X.-Y."/>
            <person name="Zhou Q.-M."/>
            <person name="Zhang T."/>
            <person name="Li H."/>
            <person name="Yu Y.-F."/>
            <person name="Zhang X.-L."/>
            <person name="Hao X.-Y."/>
            <person name="Wang M."/>
            <person name="Wang L."/>
            <person name="Wei J.-C."/>
        </authorList>
    </citation>
    <scope>NUCLEOTIDE SEQUENCE [LARGE SCALE GENOMIC DNA]</scope>
    <source>
        <strain evidence="11">Z07020 / HMAS-L-300199</strain>
    </source>
</reference>
<dbReference type="SUPFAM" id="SSF53756">
    <property type="entry name" value="UDP-Glycosyltransferase/glycogen phosphorylase"/>
    <property type="match status" value="1"/>
</dbReference>
<comment type="subunit">
    <text evidence="1 7">Heterodimer with ALG14 to form a functional enzyme.</text>
</comment>
<evidence type="ECO:0000256" key="8">
    <source>
        <dbReference type="SAM" id="MobiDB-lite"/>
    </source>
</evidence>
<dbReference type="OMA" id="QYKFRPN"/>
<proteinExistence type="inferred from homology"/>
<dbReference type="Pfam" id="PF04101">
    <property type="entry name" value="Glyco_tran_28_C"/>
    <property type="match status" value="1"/>
</dbReference>
<dbReference type="Gene3D" id="3.40.50.2000">
    <property type="entry name" value="Glycogen Phosphorylase B"/>
    <property type="match status" value="1"/>
</dbReference>
<evidence type="ECO:0000313" key="10">
    <source>
        <dbReference type="EMBL" id="ERF68858.1"/>
    </source>
</evidence>
<evidence type="ECO:0000313" key="11">
    <source>
        <dbReference type="Proteomes" id="UP000019373"/>
    </source>
</evidence>
<dbReference type="GeneID" id="19239465"/>
<evidence type="ECO:0000256" key="5">
    <source>
        <dbReference type="ARBA" id="ARBA00032061"/>
    </source>
</evidence>
<keyword evidence="11" id="KW-1185">Reference proteome</keyword>
<evidence type="ECO:0000259" key="9">
    <source>
        <dbReference type="Pfam" id="PF04101"/>
    </source>
</evidence>
<keyword evidence="7" id="KW-0256">Endoplasmic reticulum</keyword>
<dbReference type="PANTHER" id="PTHR47043:SF1">
    <property type="entry name" value="UDP-N-ACETYLGLUCOSAMINE TRANSFERASE SUBUNIT ALG13"/>
    <property type="match status" value="1"/>
</dbReference>
<feature type="domain" description="Glycosyl transferase family 28 C-terminal" evidence="9">
    <location>
        <begin position="18"/>
        <end position="159"/>
    </location>
</feature>
<evidence type="ECO:0000256" key="2">
    <source>
        <dbReference type="ARBA" id="ARBA00012614"/>
    </source>
</evidence>
<evidence type="ECO:0000256" key="1">
    <source>
        <dbReference type="ARBA" id="ARBA00011198"/>
    </source>
</evidence>
<name>U1GA17_ENDPU</name>
<dbReference type="InterPro" id="IPR052474">
    <property type="entry name" value="UDP-GlcNAc_transferase"/>
</dbReference>
<dbReference type="eggNOG" id="KOG3349">
    <property type="taxonomic scope" value="Eukaryota"/>
</dbReference>
<organism evidence="10 11">
    <name type="scientific">Endocarpon pusillum (strain Z07020 / HMAS-L-300199)</name>
    <name type="common">Lichen-forming fungus</name>
    <dbReference type="NCBI Taxonomy" id="1263415"/>
    <lineage>
        <taxon>Eukaryota</taxon>
        <taxon>Fungi</taxon>
        <taxon>Dikarya</taxon>
        <taxon>Ascomycota</taxon>
        <taxon>Pezizomycotina</taxon>
        <taxon>Eurotiomycetes</taxon>
        <taxon>Chaetothyriomycetidae</taxon>
        <taxon>Verrucariales</taxon>
        <taxon>Verrucariaceae</taxon>
        <taxon>Endocarpon</taxon>
    </lineage>
</organism>
<comment type="subcellular location">
    <subcellularLocation>
        <location evidence="7">Endoplasmic reticulum</location>
    </subcellularLocation>
</comment>
<dbReference type="EC" id="2.4.1.141" evidence="2 7"/>